<evidence type="ECO:0000259" key="4">
    <source>
        <dbReference type="PROSITE" id="PS50887"/>
    </source>
</evidence>
<dbReference type="Pfam" id="PF13426">
    <property type="entry name" value="PAS_9"/>
    <property type="match status" value="1"/>
</dbReference>
<dbReference type="InterPro" id="IPR029787">
    <property type="entry name" value="Nucleotide_cyclase"/>
</dbReference>
<dbReference type="RefSeq" id="WP_183297074.1">
    <property type="nucleotide sequence ID" value="NZ_JACHVX010000005.1"/>
</dbReference>
<feature type="coiled-coil region" evidence="1">
    <location>
        <begin position="253"/>
        <end position="294"/>
    </location>
</feature>
<feature type="domain" description="PAS" evidence="2">
    <location>
        <begin position="23"/>
        <end position="65"/>
    </location>
</feature>
<dbReference type="PROSITE" id="PS50112">
    <property type="entry name" value="PAS"/>
    <property type="match status" value="2"/>
</dbReference>
<dbReference type="InterPro" id="IPR043128">
    <property type="entry name" value="Rev_trsase/Diguanyl_cyclase"/>
</dbReference>
<dbReference type="CDD" id="cd01949">
    <property type="entry name" value="GGDEF"/>
    <property type="match status" value="1"/>
</dbReference>
<dbReference type="NCBIfam" id="TIGR00254">
    <property type="entry name" value="GGDEF"/>
    <property type="match status" value="1"/>
</dbReference>
<dbReference type="PANTHER" id="PTHR44757">
    <property type="entry name" value="DIGUANYLATE CYCLASE DGCP"/>
    <property type="match status" value="1"/>
</dbReference>
<evidence type="ECO:0000313" key="5">
    <source>
        <dbReference type="EMBL" id="MBB2924258.1"/>
    </source>
</evidence>
<sequence>MSGVAVGGSDERAGAGAPAWHVHAAAYTALYERSDDGLVLTSPTGEILAANPAACRMLGRTEAELRTLGRAGVIDPDDARWADAVAVRNAEGYFQGELRALRADGSTFPVDLSSAVVTPDTAIVLFRDLTRVTEVVERAEDVQRAAATVIDLLETISEGYFALDEDWRFSYVNRHGERIMGVERADVLGRVFWEVFPQLLGSPLETSYRHVMATGEPVEFEGSYGPLRIRCEVRGHRLPSGGMCVYFRDIVERHAAQREREELLARQQAARAAAEEARAAAEEAQRELTEHATHDTVTGLLNRWGLLREVRRLGDGSASAGPGLVLLFIDLDRFKLVNDTLGHVAGDQVLSAVAERLRALIGPGDLLARFGGDEFVVVLPGASATAAETLARRIVGSGDDPVVIGSTLLPVTTSIGLAHAQGADEIDTLLREADAALHRVKAGGRDGFTWFDEVLHQQTVQRVATELELRRGLTAGDGLVLHYQPAFELGRRPGVAHVEALARWRGPGPGLVPPAEFIPVAEESGLIVALGAQVVAHAVEQIARWSDRPGVRVWVNVSPRQLALPGLADLLARRLDEAGVAADRLGIEVTEQAMDDGRLVAHLEAVRRLGVAVAIDDFGTGYSSLSRLAQAPVDVIKVDRSFVTATGTPKGRAVVDGIVRLAHSIGAHVIAEGIETPEQLDAITGVGADAATGFLLARPEPAETVSWESRFPLSWP</sequence>
<dbReference type="NCBIfam" id="TIGR00229">
    <property type="entry name" value="sensory_box"/>
    <property type="match status" value="2"/>
</dbReference>
<evidence type="ECO:0000313" key="6">
    <source>
        <dbReference type="Proteomes" id="UP000518206"/>
    </source>
</evidence>
<gene>
    <name evidence="5" type="ORF">FHR80_003191</name>
</gene>
<evidence type="ECO:0000259" key="3">
    <source>
        <dbReference type="PROSITE" id="PS50883"/>
    </source>
</evidence>
<dbReference type="InterPro" id="IPR001633">
    <property type="entry name" value="EAL_dom"/>
</dbReference>
<feature type="domain" description="GGDEF" evidence="4">
    <location>
        <begin position="322"/>
        <end position="453"/>
    </location>
</feature>
<dbReference type="Proteomes" id="UP000518206">
    <property type="component" value="Unassembled WGS sequence"/>
</dbReference>
<dbReference type="SUPFAM" id="SSF55785">
    <property type="entry name" value="PYP-like sensor domain (PAS domain)"/>
    <property type="match status" value="2"/>
</dbReference>
<dbReference type="Gene3D" id="3.30.450.20">
    <property type="entry name" value="PAS domain"/>
    <property type="match status" value="2"/>
</dbReference>
<dbReference type="SMART" id="SM00267">
    <property type="entry name" value="GGDEF"/>
    <property type="match status" value="1"/>
</dbReference>
<comment type="caution">
    <text evidence="5">The sequence shown here is derived from an EMBL/GenBank/DDBJ whole genome shotgun (WGS) entry which is preliminary data.</text>
</comment>
<dbReference type="Pfam" id="PF00563">
    <property type="entry name" value="EAL"/>
    <property type="match status" value="1"/>
</dbReference>
<protein>
    <submittedName>
        <fullName evidence="5">Diguanylate cyclase (GGDEF)-like protein/PAS domain S-box-containing protein</fullName>
    </submittedName>
</protein>
<dbReference type="Pfam" id="PF00990">
    <property type="entry name" value="GGDEF"/>
    <property type="match status" value="1"/>
</dbReference>
<dbReference type="CDD" id="cd01948">
    <property type="entry name" value="EAL"/>
    <property type="match status" value="1"/>
</dbReference>
<dbReference type="AlphaFoldDB" id="A0A7W4UIS7"/>
<organism evidence="5 6">
    <name type="scientific">Cellulomonas cellasea</name>
    <dbReference type="NCBI Taxonomy" id="43670"/>
    <lineage>
        <taxon>Bacteria</taxon>
        <taxon>Bacillati</taxon>
        <taxon>Actinomycetota</taxon>
        <taxon>Actinomycetes</taxon>
        <taxon>Micrococcales</taxon>
        <taxon>Cellulomonadaceae</taxon>
        <taxon>Cellulomonas</taxon>
    </lineage>
</organism>
<dbReference type="InterPro" id="IPR000160">
    <property type="entry name" value="GGDEF_dom"/>
</dbReference>
<dbReference type="SUPFAM" id="SSF141868">
    <property type="entry name" value="EAL domain-like"/>
    <property type="match status" value="1"/>
</dbReference>
<dbReference type="SMART" id="SM00091">
    <property type="entry name" value="PAS"/>
    <property type="match status" value="2"/>
</dbReference>
<name>A0A7W4UIS7_9CELL</name>
<dbReference type="SMART" id="SM00052">
    <property type="entry name" value="EAL"/>
    <property type="match status" value="1"/>
</dbReference>
<dbReference type="EMBL" id="JACHVX010000005">
    <property type="protein sequence ID" value="MBB2924258.1"/>
    <property type="molecule type" value="Genomic_DNA"/>
</dbReference>
<evidence type="ECO:0000259" key="2">
    <source>
        <dbReference type="PROSITE" id="PS50112"/>
    </source>
</evidence>
<dbReference type="SUPFAM" id="SSF55073">
    <property type="entry name" value="Nucleotide cyclase"/>
    <property type="match status" value="1"/>
</dbReference>
<dbReference type="PROSITE" id="PS50883">
    <property type="entry name" value="EAL"/>
    <property type="match status" value="1"/>
</dbReference>
<reference evidence="5 6" key="1">
    <citation type="submission" date="2020-08" db="EMBL/GenBank/DDBJ databases">
        <title>The Agave Microbiome: Exploring the role of microbial communities in plant adaptations to desert environments.</title>
        <authorList>
            <person name="Partida-Martinez L.P."/>
        </authorList>
    </citation>
    <scope>NUCLEOTIDE SEQUENCE [LARGE SCALE GENOMIC DNA]</scope>
    <source>
        <strain evidence="5 6">RAS26</strain>
    </source>
</reference>
<dbReference type="Gene3D" id="3.30.70.270">
    <property type="match status" value="1"/>
</dbReference>
<accession>A0A7W4UIS7</accession>
<dbReference type="CDD" id="cd00130">
    <property type="entry name" value="PAS"/>
    <property type="match status" value="2"/>
</dbReference>
<evidence type="ECO:0000256" key="1">
    <source>
        <dbReference type="SAM" id="Coils"/>
    </source>
</evidence>
<dbReference type="Gene3D" id="3.20.20.450">
    <property type="entry name" value="EAL domain"/>
    <property type="match status" value="1"/>
</dbReference>
<reference evidence="5 6" key="2">
    <citation type="submission" date="2020-08" db="EMBL/GenBank/DDBJ databases">
        <authorList>
            <person name="Partida-Martinez L."/>
            <person name="Huntemann M."/>
            <person name="Clum A."/>
            <person name="Wang J."/>
            <person name="Palaniappan K."/>
            <person name="Ritter S."/>
            <person name="Chen I.-M."/>
            <person name="Stamatis D."/>
            <person name="Reddy T."/>
            <person name="O'Malley R."/>
            <person name="Daum C."/>
            <person name="Shapiro N."/>
            <person name="Ivanova N."/>
            <person name="Kyrpides N."/>
            <person name="Woyke T."/>
        </authorList>
    </citation>
    <scope>NUCLEOTIDE SEQUENCE [LARGE SCALE GENOMIC DNA]</scope>
    <source>
        <strain evidence="5 6">RAS26</strain>
    </source>
</reference>
<feature type="domain" description="EAL" evidence="3">
    <location>
        <begin position="462"/>
        <end position="713"/>
    </location>
</feature>
<dbReference type="InterPro" id="IPR035919">
    <property type="entry name" value="EAL_sf"/>
</dbReference>
<dbReference type="InterPro" id="IPR013656">
    <property type="entry name" value="PAS_4"/>
</dbReference>
<dbReference type="InterPro" id="IPR052155">
    <property type="entry name" value="Biofilm_reg_signaling"/>
</dbReference>
<proteinExistence type="predicted"/>
<dbReference type="PROSITE" id="PS50887">
    <property type="entry name" value="GGDEF"/>
    <property type="match status" value="1"/>
</dbReference>
<dbReference type="InterPro" id="IPR035965">
    <property type="entry name" value="PAS-like_dom_sf"/>
</dbReference>
<feature type="domain" description="PAS" evidence="2">
    <location>
        <begin position="145"/>
        <end position="190"/>
    </location>
</feature>
<keyword evidence="1" id="KW-0175">Coiled coil</keyword>
<dbReference type="Pfam" id="PF08448">
    <property type="entry name" value="PAS_4"/>
    <property type="match status" value="1"/>
</dbReference>
<dbReference type="PANTHER" id="PTHR44757:SF2">
    <property type="entry name" value="BIOFILM ARCHITECTURE MAINTENANCE PROTEIN MBAA"/>
    <property type="match status" value="1"/>
</dbReference>
<dbReference type="InterPro" id="IPR000014">
    <property type="entry name" value="PAS"/>
</dbReference>